<reference evidence="2" key="1">
    <citation type="submission" date="2021-02" db="EMBL/GenBank/DDBJ databases">
        <authorList>
            <person name="Nowell W R."/>
        </authorList>
    </citation>
    <scope>NUCLEOTIDE SEQUENCE</scope>
</reference>
<protein>
    <recommendedName>
        <fullName evidence="1">Integrase catalytic domain-containing protein</fullName>
    </recommendedName>
</protein>
<dbReference type="EMBL" id="CAJNYV010005435">
    <property type="protein sequence ID" value="CAF3743178.1"/>
    <property type="molecule type" value="Genomic_DNA"/>
</dbReference>
<dbReference type="PANTHER" id="PTHR37984">
    <property type="entry name" value="PROTEIN CBG26694"/>
    <property type="match status" value="1"/>
</dbReference>
<dbReference type="InterPro" id="IPR050951">
    <property type="entry name" value="Retrovirus_Pol_polyprotein"/>
</dbReference>
<dbReference type="GO" id="GO:0003676">
    <property type="term" value="F:nucleic acid binding"/>
    <property type="evidence" value="ECO:0007669"/>
    <property type="project" value="InterPro"/>
</dbReference>
<sequence>CLSSNHINKTHPMNMGFSLKKLKEEQIQDREIQEKIKHLANNDDYTIMDGSHFVAELARTVIESCNTTHILATPYHPTSNAQTEIFNVTFAPALSKLISNQIQDWDDYLQAVIYAYNTSQHATTALTPFHLMFTRKSQLLMDPKQLKVLLMKSNEYYDKVKKSRKLIIDYAQSTIQHQGTLAKNRFDTNRSDSKYHKGDSVLIRVINRTSKFQEKYEGPFQILDQKGPSTLIVKLEDPDNEDHPSCIQQVTTADMKHIFVQETI</sequence>
<comment type="caution">
    <text evidence="2">The sequence shown here is derived from an EMBL/GenBank/DDBJ whole genome shotgun (WGS) entry which is preliminary data.</text>
</comment>
<organism evidence="2 3">
    <name type="scientific">Rotaria socialis</name>
    <dbReference type="NCBI Taxonomy" id="392032"/>
    <lineage>
        <taxon>Eukaryota</taxon>
        <taxon>Metazoa</taxon>
        <taxon>Spiralia</taxon>
        <taxon>Gnathifera</taxon>
        <taxon>Rotifera</taxon>
        <taxon>Eurotatoria</taxon>
        <taxon>Bdelloidea</taxon>
        <taxon>Philodinida</taxon>
        <taxon>Philodinidae</taxon>
        <taxon>Rotaria</taxon>
    </lineage>
</organism>
<evidence type="ECO:0000259" key="1">
    <source>
        <dbReference type="PROSITE" id="PS50994"/>
    </source>
</evidence>
<dbReference type="GO" id="GO:0015074">
    <property type="term" value="P:DNA integration"/>
    <property type="evidence" value="ECO:0007669"/>
    <property type="project" value="InterPro"/>
</dbReference>
<feature type="domain" description="Integrase catalytic" evidence="1">
    <location>
        <begin position="49"/>
        <end position="136"/>
    </location>
</feature>
<feature type="non-terminal residue" evidence="2">
    <location>
        <position position="1"/>
    </location>
</feature>
<dbReference type="Proteomes" id="UP000663865">
    <property type="component" value="Unassembled WGS sequence"/>
</dbReference>
<dbReference type="PANTHER" id="PTHR37984:SF15">
    <property type="entry name" value="INTEGRASE CATALYTIC DOMAIN-CONTAINING PROTEIN"/>
    <property type="match status" value="1"/>
</dbReference>
<evidence type="ECO:0000313" key="2">
    <source>
        <dbReference type="EMBL" id="CAF3743178.1"/>
    </source>
</evidence>
<proteinExistence type="predicted"/>
<dbReference type="SUPFAM" id="SSF53098">
    <property type="entry name" value="Ribonuclease H-like"/>
    <property type="match status" value="1"/>
</dbReference>
<dbReference type="PROSITE" id="PS50994">
    <property type="entry name" value="INTEGRASE"/>
    <property type="match status" value="1"/>
</dbReference>
<name>A0A818XNP2_9BILA</name>
<dbReference type="InterPro" id="IPR036397">
    <property type="entry name" value="RNaseH_sf"/>
</dbReference>
<dbReference type="InterPro" id="IPR012337">
    <property type="entry name" value="RNaseH-like_sf"/>
</dbReference>
<dbReference type="Gene3D" id="3.30.420.10">
    <property type="entry name" value="Ribonuclease H-like superfamily/Ribonuclease H"/>
    <property type="match status" value="1"/>
</dbReference>
<accession>A0A818XNP2</accession>
<dbReference type="AlphaFoldDB" id="A0A818XNP2"/>
<evidence type="ECO:0000313" key="3">
    <source>
        <dbReference type="Proteomes" id="UP000663865"/>
    </source>
</evidence>
<dbReference type="InterPro" id="IPR001584">
    <property type="entry name" value="Integrase_cat-core"/>
</dbReference>
<gene>
    <name evidence="2" type="ORF">KIK155_LOCUS29270</name>
</gene>